<name>A0A0H5NSD2_NOCFR</name>
<evidence type="ECO:0000313" key="2">
    <source>
        <dbReference type="EMBL" id="CRY78695.1"/>
    </source>
</evidence>
<keyword evidence="1" id="KW-0812">Transmembrane</keyword>
<evidence type="ECO:0000256" key="1">
    <source>
        <dbReference type="SAM" id="Phobius"/>
    </source>
</evidence>
<keyword evidence="1" id="KW-1133">Transmembrane helix</keyword>
<dbReference type="Proteomes" id="UP000057820">
    <property type="component" value="Chromosome 1"/>
</dbReference>
<sequence length="134" mass="14203">MTGRIAGAIFVSLVLLAALGWALPPEPATAEAELTSYPATTPADVDAALASLAALFTCMISGAATIGLVFFRPQTPRGPRVREALSVASELFVECARRGLADLHQELEVVLRLLQAVDQQVDRLVRVETGQHAP</sequence>
<keyword evidence="1" id="KW-0472">Membrane</keyword>
<dbReference type="AlphaFoldDB" id="A0A0H5NSD2"/>
<gene>
    <name evidence="2" type="ORF">ERS450000_03059</name>
</gene>
<dbReference type="EMBL" id="LN868938">
    <property type="protein sequence ID" value="CRY78695.1"/>
    <property type="molecule type" value="Genomic_DNA"/>
</dbReference>
<evidence type="ECO:0000313" key="3">
    <source>
        <dbReference type="Proteomes" id="UP000057820"/>
    </source>
</evidence>
<protein>
    <submittedName>
        <fullName evidence="2">Uncharacterized protein</fullName>
    </submittedName>
</protein>
<feature type="transmembrane region" description="Helical" evidence="1">
    <location>
        <begin position="48"/>
        <end position="71"/>
    </location>
</feature>
<accession>A0A0H5NSD2</accession>
<organism evidence="2 3">
    <name type="scientific">Nocardia farcinica</name>
    <dbReference type="NCBI Taxonomy" id="37329"/>
    <lineage>
        <taxon>Bacteria</taxon>
        <taxon>Bacillati</taxon>
        <taxon>Actinomycetota</taxon>
        <taxon>Actinomycetes</taxon>
        <taxon>Mycobacteriales</taxon>
        <taxon>Nocardiaceae</taxon>
        <taxon>Nocardia</taxon>
    </lineage>
</organism>
<reference evidence="3" key="1">
    <citation type="submission" date="2015-03" db="EMBL/GenBank/DDBJ databases">
        <authorList>
            <consortium name="Pathogen Informatics"/>
        </authorList>
    </citation>
    <scope>NUCLEOTIDE SEQUENCE [LARGE SCALE GENOMIC DNA]</scope>
    <source>
        <strain evidence="3">NCTC11134</strain>
    </source>
</reference>
<dbReference type="KEGG" id="nfr:ERS450000_03059"/>
<proteinExistence type="predicted"/>